<dbReference type="EMBL" id="CAJNOH010000214">
    <property type="protein sequence ID" value="CAF0948140.1"/>
    <property type="molecule type" value="Genomic_DNA"/>
</dbReference>
<evidence type="ECO:0000313" key="4">
    <source>
        <dbReference type="EMBL" id="CAF1287062.1"/>
    </source>
</evidence>
<dbReference type="GO" id="GO:0008270">
    <property type="term" value="F:zinc ion binding"/>
    <property type="evidence" value="ECO:0007669"/>
    <property type="project" value="UniProtKB-KW"/>
</dbReference>
<feature type="domain" description="SWIM-type" evidence="2">
    <location>
        <begin position="550"/>
        <end position="587"/>
    </location>
</feature>
<keyword evidence="1" id="KW-0479">Metal-binding</keyword>
<dbReference type="InterPro" id="IPR018289">
    <property type="entry name" value="MULE_transposase_dom"/>
</dbReference>
<dbReference type="Pfam" id="PF04434">
    <property type="entry name" value="SWIM"/>
    <property type="match status" value="1"/>
</dbReference>
<dbReference type="AlphaFoldDB" id="A0A814CXP8"/>
<dbReference type="EMBL" id="CAJNOL010001098">
    <property type="protein sequence ID" value="CAF1287062.1"/>
    <property type="molecule type" value="Genomic_DNA"/>
</dbReference>
<accession>A0A814CXP8</accession>
<keyword evidence="1" id="KW-0863">Zinc-finger</keyword>
<dbReference type="InterPro" id="IPR007527">
    <property type="entry name" value="Znf_SWIM"/>
</dbReference>
<keyword evidence="1" id="KW-0862">Zinc</keyword>
<sequence>MELVQVDQYESDLSEEELMEVDEASEFKRKQQKKKSKFWIKKAMFDKGAEAETSIGNQWSKYYTNHTEDGRKVYYRCKKAKRHGPQCTASLYLLYHADSDRVTIYETEAEHQHHQDETRGIDENVKKIIEDLFNDGIKKPKLILRALESRKVKVPTSAQLNNYLVYYRKKKYGSHKISLGELEEWCRNNETIPVDENQSFVVCYKILYNGDEYEDDEDIEDDAGGKFRIFISSLRLLNIASKSQHIHADATYKIVWQGFPVLIIGTTDLNKAFHPFGMAVCSNEKTKDFQFIFNSLQIGMQKIGKDLLKPAALVSDAADAIKNSFKNVFNNSYKEIMCWAHMKRKIENRVCQVDDKDIRKEIIEDIQMLQLCNSSTTFKLATTLFMKKWKMNSKQKNQSILDFLNYFDYEWLTLNDGWYEGLQLNTPSTNNALEATNRTIKDDGTFRERHVLSRFLAISSNIIYNWSTERDPLSVNAKLFAIEPTISLELWTSSYQWAQSRKEVICLSHGSLKKYYIPARDIQSITKNDINKYNKQWTTFNQFRKSYDIWCMEIENDAHWKTSKCNCPYFLKNYICKHIVGMAIRLKCCKPPPAAKTVPIGQKRKRGRPAKAKAALLIQ</sequence>
<gene>
    <name evidence="4" type="ORF">JXQ802_LOCUS28795</name>
    <name evidence="3" type="ORF">PYM288_LOCUS11972</name>
</gene>
<dbReference type="PROSITE" id="PS50966">
    <property type="entry name" value="ZF_SWIM"/>
    <property type="match status" value="1"/>
</dbReference>
<dbReference type="Proteomes" id="UP000663854">
    <property type="component" value="Unassembled WGS sequence"/>
</dbReference>
<proteinExistence type="predicted"/>
<dbReference type="Proteomes" id="UP000663870">
    <property type="component" value="Unassembled WGS sequence"/>
</dbReference>
<evidence type="ECO:0000313" key="3">
    <source>
        <dbReference type="EMBL" id="CAF0948140.1"/>
    </source>
</evidence>
<name>A0A814CXP8_9BILA</name>
<reference evidence="3" key="1">
    <citation type="submission" date="2021-02" db="EMBL/GenBank/DDBJ databases">
        <authorList>
            <person name="Nowell W R."/>
        </authorList>
    </citation>
    <scope>NUCLEOTIDE SEQUENCE</scope>
</reference>
<organism evidence="3 5">
    <name type="scientific">Rotaria sordida</name>
    <dbReference type="NCBI Taxonomy" id="392033"/>
    <lineage>
        <taxon>Eukaryota</taxon>
        <taxon>Metazoa</taxon>
        <taxon>Spiralia</taxon>
        <taxon>Gnathifera</taxon>
        <taxon>Rotifera</taxon>
        <taxon>Eurotatoria</taxon>
        <taxon>Bdelloidea</taxon>
        <taxon>Philodinida</taxon>
        <taxon>Philodinidae</taxon>
        <taxon>Rotaria</taxon>
    </lineage>
</organism>
<protein>
    <recommendedName>
        <fullName evidence="2">SWIM-type domain-containing protein</fullName>
    </recommendedName>
</protein>
<dbReference type="Pfam" id="PF10551">
    <property type="entry name" value="MULE"/>
    <property type="match status" value="1"/>
</dbReference>
<evidence type="ECO:0000259" key="2">
    <source>
        <dbReference type="PROSITE" id="PS50966"/>
    </source>
</evidence>
<evidence type="ECO:0000313" key="6">
    <source>
        <dbReference type="Proteomes" id="UP000663870"/>
    </source>
</evidence>
<evidence type="ECO:0000313" key="5">
    <source>
        <dbReference type="Proteomes" id="UP000663854"/>
    </source>
</evidence>
<evidence type="ECO:0000256" key="1">
    <source>
        <dbReference type="PROSITE-ProRule" id="PRU00325"/>
    </source>
</evidence>
<keyword evidence="6" id="KW-1185">Reference proteome</keyword>
<comment type="caution">
    <text evidence="3">The sequence shown here is derived from an EMBL/GenBank/DDBJ whole genome shotgun (WGS) entry which is preliminary data.</text>
</comment>